<keyword evidence="4" id="KW-0812">Transmembrane</keyword>
<proteinExistence type="inferred from homology"/>
<dbReference type="Gene3D" id="2.40.160.60">
    <property type="entry name" value="Outer membrane protein transport protein (OMPP1/FadL/TodX)"/>
    <property type="match status" value="1"/>
</dbReference>
<gene>
    <name evidence="9" type="ORF">GV832_10460</name>
</gene>
<feature type="signal peptide" evidence="8">
    <location>
        <begin position="1"/>
        <end position="21"/>
    </location>
</feature>
<dbReference type="Pfam" id="PF03349">
    <property type="entry name" value="Toluene_X"/>
    <property type="match status" value="1"/>
</dbReference>
<reference evidence="9" key="1">
    <citation type="submission" date="2020-01" db="EMBL/GenBank/DDBJ databases">
        <authorList>
            <person name="Chen W.-M."/>
        </authorList>
    </citation>
    <scope>NUCLEOTIDE SEQUENCE</scope>
    <source>
        <strain evidence="9">CYK-10</strain>
    </source>
</reference>
<dbReference type="SUPFAM" id="SSF56935">
    <property type="entry name" value="Porins"/>
    <property type="match status" value="1"/>
</dbReference>
<dbReference type="PANTHER" id="PTHR35093:SF8">
    <property type="entry name" value="OUTER MEMBRANE PROTEIN NMB0088-RELATED"/>
    <property type="match status" value="1"/>
</dbReference>
<dbReference type="GO" id="GO:0015483">
    <property type="term" value="F:long-chain fatty acid transporting porin activity"/>
    <property type="evidence" value="ECO:0007669"/>
    <property type="project" value="TreeGrafter"/>
</dbReference>
<evidence type="ECO:0000313" key="10">
    <source>
        <dbReference type="Proteomes" id="UP001193501"/>
    </source>
</evidence>
<evidence type="ECO:0000256" key="6">
    <source>
        <dbReference type="ARBA" id="ARBA00023136"/>
    </source>
</evidence>
<dbReference type="InterPro" id="IPR005017">
    <property type="entry name" value="OMPP1/FadL/TodX"/>
</dbReference>
<keyword evidence="3" id="KW-1134">Transmembrane beta strand</keyword>
<keyword evidence="5 8" id="KW-0732">Signal</keyword>
<name>A0AAE4Y9V9_9RHOB</name>
<comment type="caution">
    <text evidence="9">The sequence shown here is derived from an EMBL/GenBank/DDBJ whole genome shotgun (WGS) entry which is preliminary data.</text>
</comment>
<feature type="chain" id="PRO_5042080263" evidence="8">
    <location>
        <begin position="22"/>
        <end position="367"/>
    </location>
</feature>
<sequence length="367" mass="38164">MTNWTPGLAALAMTAAAGAMAGGIDRSGQDIGILFEPGSSIRLEFGSVTPSLSGRDTLGNPIANVGADFTQVQLGYKADLSPRLSYAFILDAPFGAEVAYGGNPAATMLGGTQVSAQSTAMTGLLKLKLGERASLYGGLRAQRASAEITLRGLAYAGLSGYSVDLSEDASLGYVLGAAYEIPDIALRVALTWNSAITHDFATVERLGAATVGVAPTKVKTPQSINLDVQSGVAKDTLVFGGIRWVNWSKFRLDPAFIVANTGSGLIALEDTTTWTLGVGHRFTPEWSGLFSLTYEAAGKPLVSPLAPTTGQFGATLGAVYTKGNMKTTFGVNYTRLGDAQPATAGAARASFTDNEALGLGVRVEYRF</sequence>
<evidence type="ECO:0000313" key="9">
    <source>
        <dbReference type="EMBL" id="NBZ87999.1"/>
    </source>
</evidence>
<dbReference type="AlphaFoldDB" id="A0AAE4Y9V9"/>
<comment type="subcellular location">
    <subcellularLocation>
        <location evidence="1">Cell outer membrane</location>
        <topology evidence="1">Multi-pass membrane protein</topology>
    </subcellularLocation>
</comment>
<dbReference type="Proteomes" id="UP001193501">
    <property type="component" value="Unassembled WGS sequence"/>
</dbReference>
<evidence type="ECO:0000256" key="1">
    <source>
        <dbReference type="ARBA" id="ARBA00004571"/>
    </source>
</evidence>
<evidence type="ECO:0000256" key="4">
    <source>
        <dbReference type="ARBA" id="ARBA00022692"/>
    </source>
</evidence>
<keyword evidence="7" id="KW-0998">Cell outer membrane</keyword>
<dbReference type="RefSeq" id="WP_168774799.1">
    <property type="nucleotide sequence ID" value="NZ_JAABNR010000008.1"/>
</dbReference>
<keyword evidence="10" id="KW-1185">Reference proteome</keyword>
<accession>A0AAE4Y9V9</accession>
<protein>
    <submittedName>
        <fullName evidence="9">Transporter</fullName>
    </submittedName>
</protein>
<evidence type="ECO:0000256" key="5">
    <source>
        <dbReference type="ARBA" id="ARBA00022729"/>
    </source>
</evidence>
<dbReference type="EMBL" id="JAABNR010000008">
    <property type="protein sequence ID" value="NBZ87999.1"/>
    <property type="molecule type" value="Genomic_DNA"/>
</dbReference>
<keyword evidence="6" id="KW-0472">Membrane</keyword>
<evidence type="ECO:0000256" key="3">
    <source>
        <dbReference type="ARBA" id="ARBA00022452"/>
    </source>
</evidence>
<evidence type="ECO:0000256" key="7">
    <source>
        <dbReference type="ARBA" id="ARBA00023237"/>
    </source>
</evidence>
<evidence type="ECO:0000256" key="8">
    <source>
        <dbReference type="SAM" id="SignalP"/>
    </source>
</evidence>
<comment type="similarity">
    <text evidence="2">Belongs to the OmpP1/FadL family.</text>
</comment>
<dbReference type="GO" id="GO:0009279">
    <property type="term" value="C:cell outer membrane"/>
    <property type="evidence" value="ECO:0007669"/>
    <property type="project" value="UniProtKB-SubCell"/>
</dbReference>
<organism evidence="9 10">
    <name type="scientific">Stagnihabitans tardus</name>
    <dbReference type="NCBI Taxonomy" id="2699202"/>
    <lineage>
        <taxon>Bacteria</taxon>
        <taxon>Pseudomonadati</taxon>
        <taxon>Pseudomonadota</taxon>
        <taxon>Alphaproteobacteria</taxon>
        <taxon>Rhodobacterales</taxon>
        <taxon>Paracoccaceae</taxon>
        <taxon>Stagnihabitans</taxon>
    </lineage>
</organism>
<dbReference type="PANTHER" id="PTHR35093">
    <property type="entry name" value="OUTER MEMBRANE PROTEIN NMB0088-RELATED"/>
    <property type="match status" value="1"/>
</dbReference>
<evidence type="ECO:0000256" key="2">
    <source>
        <dbReference type="ARBA" id="ARBA00008163"/>
    </source>
</evidence>